<evidence type="ECO:0000256" key="1">
    <source>
        <dbReference type="ARBA" id="ARBA00022737"/>
    </source>
</evidence>
<dbReference type="Proteomes" id="UP000693970">
    <property type="component" value="Unassembled WGS sequence"/>
</dbReference>
<dbReference type="AlphaFoldDB" id="A0A9K3KDT5"/>
<feature type="region of interest" description="Disordered" evidence="2">
    <location>
        <begin position="119"/>
        <end position="145"/>
    </location>
</feature>
<dbReference type="EMBL" id="JAGRRH010000026">
    <property type="protein sequence ID" value="KAG7341541.1"/>
    <property type="molecule type" value="Genomic_DNA"/>
</dbReference>
<sequence length="1112" mass="125227">MEFPEQLPTFFCPIGRQALRRKHGKRRKIPKASLCELFLTSASGKKACNAKQFVKRALKHRDEITKHFFDTKIVDSVDLGNKWLDVDQFVLGLRIQKMPDHFLKLILTSQTLEYELHGVGRRSSSDKGIGPQYQQRRRGESKKTSPTLLSLIALSPCKIGLQEEKSNCHDQRFCAQLKQSDPIRKPPTSSVWSILILDHPFCINPGSTSQREPKKVLSPHRQTPTIGLRGSRSMLLSLLCFTFLCFAFPENVHSLIWRVSPAIMSYGHHQGPRTQLLYQYSTIGDGQVTLLNQTKNTTPLCIMCKELKYDFQQEYLTTKEFNAELHNLAFKQDPLLACSLLSTMEKLFENDPTNSSLVRPDSISYTTVIESLCQPSRSKMRLPESISSAAEEAAANAAQHLLFSMESSQHMVPSPLNYLFVCQKWAGIDDSTGNNMQKAEGIFIAYKMKLECTNEYSATYPRGSLAAFYAVLVDGWSRLVGKVDGALDRAEALLSDLESSCSPGKDQGFADEPVVQEMRDELAKSHRDVGPFLLAYTSYIVGISRSKQIDLGRQADAVLKRMVNNGVDPDMVVYTSVLNCWAKARTRFERQMASTRAVELLEEIESRYLAEENYLLKPSQITYSQAIKAIGYSLDPNAPRLAEDILNRMYELTQSKKINVPPNVHNYNAVITALSTGGGNDQRGRYAEKAEAILYKMVRYSRYEGELVEPSCVTYGSVLKAWAESGRSDCGEQAQRVLDQFEEWYYNENSRVRPNVVCYTTVMQAWGRGKGPPDEALQNVEKILTKLENLYMETGSDALRPNQITYITAMDVYCRKYPEKAGSLSQAIVDRMSQLHKIGIGYEKPTCMVFNSLINAWSKNPKKVGAENAERAFQEMEGRYAAGDTSAQPDEVSLCNVLNAWANLGMKGGALRAQQIMDYTTKSLTPQQRGFNHTVVSWNVLIKAWGRSRAADAVDRAEKILVDLETQYERGQSSVKPDITTYSSVINCCAYYSGPAKSKSAAFNVALRTFHKIKKSKDLFANSIVYGTLFKAIGKLHRAGKGRDDMIEELFGECCRAGQVCTFSLAQVRSATSEKLFRRLVLKPCSLENEEADNIESVWRKLPRSWRRNVIY</sequence>
<dbReference type="PANTHER" id="PTHR47942">
    <property type="entry name" value="TETRATRICOPEPTIDE REPEAT (TPR)-LIKE SUPERFAMILY PROTEIN-RELATED"/>
    <property type="match status" value="1"/>
</dbReference>
<evidence type="ECO:0000313" key="4">
    <source>
        <dbReference type="Proteomes" id="UP000693970"/>
    </source>
</evidence>
<name>A0A9K3KDT5_9STRA</name>
<comment type="caution">
    <text evidence="3">The sequence shown here is derived from an EMBL/GenBank/DDBJ whole genome shotgun (WGS) entry which is preliminary data.</text>
</comment>
<proteinExistence type="predicted"/>
<organism evidence="3 4">
    <name type="scientific">Nitzschia inconspicua</name>
    <dbReference type="NCBI Taxonomy" id="303405"/>
    <lineage>
        <taxon>Eukaryota</taxon>
        <taxon>Sar</taxon>
        <taxon>Stramenopiles</taxon>
        <taxon>Ochrophyta</taxon>
        <taxon>Bacillariophyta</taxon>
        <taxon>Bacillariophyceae</taxon>
        <taxon>Bacillariophycidae</taxon>
        <taxon>Bacillariales</taxon>
        <taxon>Bacillariaceae</taxon>
        <taxon>Nitzschia</taxon>
    </lineage>
</organism>
<gene>
    <name evidence="3" type="ORF">IV203_023493</name>
</gene>
<keyword evidence="1" id="KW-0677">Repeat</keyword>
<accession>A0A9K3KDT5</accession>
<keyword evidence="4" id="KW-1185">Reference proteome</keyword>
<dbReference type="InterPro" id="IPR051222">
    <property type="entry name" value="PPR/CCM1_RNA-binding"/>
</dbReference>
<evidence type="ECO:0000256" key="2">
    <source>
        <dbReference type="SAM" id="MobiDB-lite"/>
    </source>
</evidence>
<protein>
    <submittedName>
        <fullName evidence="3">PPR repeat family protein</fullName>
    </submittedName>
</protein>
<reference evidence="3" key="2">
    <citation type="submission" date="2021-04" db="EMBL/GenBank/DDBJ databases">
        <authorList>
            <person name="Podell S."/>
        </authorList>
    </citation>
    <scope>NUCLEOTIDE SEQUENCE</scope>
    <source>
        <strain evidence="3">Hildebrandi</strain>
    </source>
</reference>
<dbReference type="PANTHER" id="PTHR47942:SF63">
    <property type="entry name" value="PENTATRICOPEPTIDE REPEAT-CONTAINING PROTEIN"/>
    <property type="match status" value="1"/>
</dbReference>
<dbReference type="OrthoDB" id="42736at2759"/>
<evidence type="ECO:0000313" key="3">
    <source>
        <dbReference type="EMBL" id="KAG7341541.1"/>
    </source>
</evidence>
<reference evidence="3" key="1">
    <citation type="journal article" date="2021" name="Sci. Rep.">
        <title>Diploid genomic architecture of Nitzschia inconspicua, an elite biomass production diatom.</title>
        <authorList>
            <person name="Oliver A."/>
            <person name="Podell S."/>
            <person name="Pinowska A."/>
            <person name="Traller J.C."/>
            <person name="Smith S.R."/>
            <person name="McClure R."/>
            <person name="Beliaev A."/>
            <person name="Bohutskyi P."/>
            <person name="Hill E.A."/>
            <person name="Rabines A."/>
            <person name="Zheng H."/>
            <person name="Allen L.Z."/>
            <person name="Kuo A."/>
            <person name="Grigoriev I.V."/>
            <person name="Allen A.E."/>
            <person name="Hazlebeck D."/>
            <person name="Allen E.E."/>
        </authorList>
    </citation>
    <scope>NUCLEOTIDE SEQUENCE</scope>
    <source>
        <strain evidence="3">Hildebrandi</strain>
    </source>
</reference>